<reference evidence="4" key="1">
    <citation type="submission" date="2017-04" db="EMBL/GenBank/DDBJ databases">
        <title>Function of individual gut microbiota members based on whole genome sequencing of pure cultures obtained from chicken caecum.</title>
        <authorList>
            <person name="Medvecky M."/>
            <person name="Cejkova D."/>
            <person name="Polansky O."/>
            <person name="Karasova D."/>
            <person name="Kubasova T."/>
            <person name="Cizek A."/>
            <person name="Rychlik I."/>
        </authorList>
    </citation>
    <scope>NUCLEOTIDE SEQUENCE [LARGE SCALE GENOMIC DNA]</scope>
    <source>
        <strain evidence="4">An67</strain>
    </source>
</reference>
<gene>
    <name evidence="3" type="ORF">B5G17_16835</name>
</gene>
<organism evidence="3 4">
    <name type="scientific">Bacteroides uniformis</name>
    <dbReference type="NCBI Taxonomy" id="820"/>
    <lineage>
        <taxon>Bacteria</taxon>
        <taxon>Pseudomonadati</taxon>
        <taxon>Bacteroidota</taxon>
        <taxon>Bacteroidia</taxon>
        <taxon>Bacteroidales</taxon>
        <taxon>Bacteroidaceae</taxon>
        <taxon>Bacteroides</taxon>
    </lineage>
</organism>
<evidence type="ECO:0000313" key="4">
    <source>
        <dbReference type="Proteomes" id="UP000196329"/>
    </source>
</evidence>
<feature type="chain" id="PRO_5013073688" evidence="2">
    <location>
        <begin position="22"/>
        <end position="834"/>
    </location>
</feature>
<keyword evidence="1" id="KW-0175">Coiled coil</keyword>
<evidence type="ECO:0000256" key="2">
    <source>
        <dbReference type="SAM" id="SignalP"/>
    </source>
</evidence>
<protein>
    <submittedName>
        <fullName evidence="3">Uncharacterized protein</fullName>
    </submittedName>
</protein>
<dbReference type="RefSeq" id="WP_087333278.1">
    <property type="nucleotide sequence ID" value="NZ_NFHS01000011.1"/>
</dbReference>
<name>A0A1Y3V4E4_BACUN</name>
<evidence type="ECO:0000313" key="3">
    <source>
        <dbReference type="EMBL" id="OUN52410.1"/>
    </source>
</evidence>
<sequence length="834" mass="90780">MNKKFLSVILFSTLMVGTAGTFTSCKDYDDDIEQINNELSGIKSQIEALEGKIKDGKWITSVAQTANGLTITLSDGTTYDVTNGKDGAAGTPGAAGTEWTISEDGYWVCNGEKTDVKAVGQDGEKGEAGQQEVKFENGKWFLWNGTEFVEFKGAATSGNIPYYYTDPNDNNYTILVVYSQDGQTKKEIRLPMNEGLAQLTVLDANFSQGAANIVVNYALRKVSTEWDGERELPAVGEYMVATNTQSILVQVTPANYDLATLDLKFVNGKGEEVPVTVGKATPTTITRQSSITGVYEIPVTVNPIKENEELVNFYQGKKQISLVANESVRSTYTSTLQMVKSNQPVGNVAYQVWQWNPITQQEEWMSKYTTVAAEDLLVTPKDDVAAKIYDSYLTIKDDQTNNAKAIKYGISVDGMTVKSAENAQGQSIVLIAHYVDVIGKVYKQEITVTFQGEYVEPETIDLTASEHTIAFVKSAESPSLIANFDEYFKDIQGDDRIVWNSEHEIFVPKYYPQQQYVVNYVYTDPEDYSTHEGQLFGFVAAVEANEEGATLNTEEGLAKFKNLKISLDYTKAFDGNGIDLLNYDVTYTLQVLVQNTATGAVDYVNVPFTVEQPAAAEIAKQYAFDAIAYDAATNAFTVFGTEATLSDLIKVSAKGFENGVSIATNEAAKPAGVTTEDYKVANGKVTLSNIDKYGTAYSVTGVYVKYANHKFAVPAFNVIFKKAATEATYTFSLKKAVSVVRGGSAVTLKVGTDLTIADAAGNPMKDIVVTAVDLETAANNYVSAGTTDGKSIIITPKDIQIAKDTAFKAKIKFTYDSGKTGETEANVLVTVKAI</sequence>
<keyword evidence="2" id="KW-0732">Signal</keyword>
<evidence type="ECO:0000256" key="1">
    <source>
        <dbReference type="SAM" id="Coils"/>
    </source>
</evidence>
<comment type="caution">
    <text evidence="3">The sequence shown here is derived from an EMBL/GenBank/DDBJ whole genome shotgun (WGS) entry which is preliminary data.</text>
</comment>
<dbReference type="PROSITE" id="PS51257">
    <property type="entry name" value="PROKAR_LIPOPROTEIN"/>
    <property type="match status" value="1"/>
</dbReference>
<feature type="signal peptide" evidence="2">
    <location>
        <begin position="1"/>
        <end position="21"/>
    </location>
</feature>
<accession>A0A1Y3V4E4</accession>
<dbReference type="Proteomes" id="UP000196329">
    <property type="component" value="Unassembled WGS sequence"/>
</dbReference>
<proteinExistence type="predicted"/>
<dbReference type="EMBL" id="NFHS01000011">
    <property type="protein sequence ID" value="OUN52410.1"/>
    <property type="molecule type" value="Genomic_DNA"/>
</dbReference>
<feature type="coiled-coil region" evidence="1">
    <location>
        <begin position="25"/>
        <end position="52"/>
    </location>
</feature>
<dbReference type="AlphaFoldDB" id="A0A1Y3V4E4"/>